<evidence type="ECO:0000313" key="16">
    <source>
        <dbReference type="Proteomes" id="UP001269375"/>
    </source>
</evidence>
<comment type="similarity">
    <text evidence="4">Belongs to the GPAT/DAPAT family.</text>
</comment>
<organism evidence="15 16">
    <name type="scientific">Larsenimonas suaedae</name>
    <dbReference type="NCBI Taxonomy" id="1851019"/>
    <lineage>
        <taxon>Bacteria</taxon>
        <taxon>Pseudomonadati</taxon>
        <taxon>Pseudomonadota</taxon>
        <taxon>Gammaproteobacteria</taxon>
        <taxon>Oceanospirillales</taxon>
        <taxon>Halomonadaceae</taxon>
        <taxon>Larsenimonas</taxon>
    </lineage>
</organism>
<dbReference type="Pfam" id="PF19277">
    <property type="entry name" value="GPAT_C"/>
    <property type="match status" value="1"/>
</dbReference>
<dbReference type="NCBIfam" id="NF003441">
    <property type="entry name" value="PRK04974.1"/>
    <property type="match status" value="1"/>
</dbReference>
<dbReference type="PIRSF" id="PIRSF500064">
    <property type="entry name" value="GPAT"/>
    <property type="match status" value="1"/>
</dbReference>
<evidence type="ECO:0000256" key="5">
    <source>
        <dbReference type="ARBA" id="ARBA00013113"/>
    </source>
</evidence>
<dbReference type="SUPFAM" id="SSF69593">
    <property type="entry name" value="Glycerol-3-phosphate (1)-acyltransferase"/>
    <property type="match status" value="1"/>
</dbReference>
<keyword evidence="9" id="KW-0472">Membrane</keyword>
<evidence type="ECO:0000313" key="15">
    <source>
        <dbReference type="EMBL" id="MDR5895426.1"/>
    </source>
</evidence>
<evidence type="ECO:0000256" key="10">
    <source>
        <dbReference type="ARBA" id="ARBA00023209"/>
    </source>
</evidence>
<comment type="caution">
    <text evidence="15">The sequence shown here is derived from an EMBL/GenBank/DDBJ whole genome shotgun (WGS) entry which is preliminary data.</text>
</comment>
<comment type="subcellular location">
    <subcellularLocation>
        <location evidence="1">Cell membrane</location>
        <topology evidence="1">Peripheral membrane protein</topology>
        <orientation evidence="1">Cytoplasmic side</orientation>
    </subcellularLocation>
</comment>
<evidence type="ECO:0000256" key="4">
    <source>
        <dbReference type="ARBA" id="ARBA00007937"/>
    </source>
</evidence>
<feature type="domain" description="Phospholipid/glycerol acyltransferase" evidence="14">
    <location>
        <begin position="301"/>
        <end position="429"/>
    </location>
</feature>
<dbReference type="InterPro" id="IPR002123">
    <property type="entry name" value="Plipid/glycerol_acylTrfase"/>
</dbReference>
<keyword evidence="8 15" id="KW-0808">Transferase</keyword>
<keyword evidence="10" id="KW-0443">Lipid metabolism</keyword>
<dbReference type="InterPro" id="IPR041728">
    <property type="entry name" value="GPAT/DHAPAT_LPLAT"/>
</dbReference>
<dbReference type="InterPro" id="IPR022284">
    <property type="entry name" value="GPAT/DHAPAT"/>
</dbReference>
<comment type="pathway">
    <text evidence="3">Lipid metabolism.</text>
</comment>
<dbReference type="GO" id="GO:0004366">
    <property type="term" value="F:glycerol-3-phosphate O-acyltransferase activity"/>
    <property type="evidence" value="ECO:0007669"/>
    <property type="project" value="UniProtKB-EC"/>
</dbReference>
<proteinExistence type="inferred from homology"/>
<dbReference type="EC" id="2.3.1.15" evidence="5"/>
<keyword evidence="12 15" id="KW-0012">Acyltransferase</keyword>
<evidence type="ECO:0000256" key="3">
    <source>
        <dbReference type="ARBA" id="ARBA00005189"/>
    </source>
</evidence>
<sequence length="812" mass="92652">MSFFWQSSLQPLLKRWLRFRSIAPETTALNVAANDRLVYVLDHDALSDQLALDSLRAQTTLPGILTDTANEPGETLPAHVALNQLKRHALRGPQKRPSPKFDALLERLQADDQPDVVFLPVSFFWGRRPGRETRGIWRLMTADRWPLSGRFRRLLSLAFNGRHIDVRYGTPYRASDLLTSSAPSQAHARRRSIRFLNRQFRQRRQEVLGPDLSHRRTLVRTVIQAPEVRQQIRQTHQAHDITLERATKRARRYAREIASHTSPRALWLMYKLLGQLWNRLYNGVNVTGLDRVRALAGTHELIYVPCHRSHIDYLLLSYVIYHHGLTTPQIAAGKNLDMPGIGAVLRRGGAFFIRRSFKGNALYGAVFNEYLHQLITRGYPVEYFIEGGRSRTGRMLPPKLGMLAMTLRSYVREPNTRPMAFIPVYIGYEKVLESGAYQKELTTGRKKAESPFDLVRVIKRLRQPFGQVHVNIGEPLALDHWLDAQQPDWRTEPTQDWQPAAVRALGKDVVQRINEAATLNGVNLVALALLSTSHQAMEESLLEAQIETLNALQRIAPATRHVMPADGTPAQWIEHAIHLGMVKRVPQALGPIIVVQDNQTALLTWYRNNVLHLFARFALVAFAFRHHTRLTLEELEHLVGPMWPALDNEFFLPGVTDRAHAFDTLLHALKGQGLLEYNGEYWTRPTRKLIRNEQLMTLGSIIVPTLERGYLLVSLLLRAPSGSYTQESLEGQSQALAERLTLLQGVNAPEYFDKRLFQGLLQTLTDEGWCWEDDAGVLHIHEELKDALNARRRLFDPALRQRLIHLLATKAV</sequence>
<reference evidence="15 16" key="1">
    <citation type="submission" date="2023-04" db="EMBL/GenBank/DDBJ databases">
        <title>A long-awaited taxogenomic arrangement of the family Halomonadaceae.</title>
        <authorList>
            <person name="De La Haba R."/>
            <person name="Chuvochina M."/>
            <person name="Wittouck S."/>
            <person name="Arahal D.R."/>
            <person name="Sanchez-Porro C."/>
            <person name="Hugenholtz P."/>
            <person name="Ventosa A."/>
        </authorList>
    </citation>
    <scope>NUCLEOTIDE SEQUENCE [LARGE SCALE GENOMIC DNA]</scope>
    <source>
        <strain evidence="15 16">DSM 22428</strain>
    </source>
</reference>
<evidence type="ECO:0000256" key="11">
    <source>
        <dbReference type="ARBA" id="ARBA00023264"/>
    </source>
</evidence>
<dbReference type="Pfam" id="PF01553">
    <property type="entry name" value="Acyltransferase"/>
    <property type="match status" value="1"/>
</dbReference>
<accession>A0ABU1GTV4</accession>
<dbReference type="EMBL" id="JARWAO010000002">
    <property type="protein sequence ID" value="MDR5895426.1"/>
    <property type="molecule type" value="Genomic_DNA"/>
</dbReference>
<dbReference type="InterPro" id="IPR028354">
    <property type="entry name" value="GPAT_PlsB"/>
</dbReference>
<evidence type="ECO:0000256" key="7">
    <source>
        <dbReference type="ARBA" id="ARBA00022475"/>
    </source>
</evidence>
<dbReference type="PANTHER" id="PTHR12563">
    <property type="entry name" value="GLYCEROL-3-PHOSPHATE ACYLTRANSFERASE"/>
    <property type="match status" value="1"/>
</dbReference>
<dbReference type="InterPro" id="IPR045520">
    <property type="entry name" value="GPAT/DHAPAT_C"/>
</dbReference>
<name>A0ABU1GTV4_9GAMM</name>
<evidence type="ECO:0000256" key="1">
    <source>
        <dbReference type="ARBA" id="ARBA00004413"/>
    </source>
</evidence>
<evidence type="ECO:0000256" key="2">
    <source>
        <dbReference type="ARBA" id="ARBA00004765"/>
    </source>
</evidence>
<keyword evidence="10" id="KW-0444">Lipid biosynthesis</keyword>
<evidence type="ECO:0000256" key="13">
    <source>
        <dbReference type="ARBA" id="ARBA00048427"/>
    </source>
</evidence>
<evidence type="ECO:0000256" key="9">
    <source>
        <dbReference type="ARBA" id="ARBA00023136"/>
    </source>
</evidence>
<keyword evidence="16" id="KW-1185">Reference proteome</keyword>
<dbReference type="CDD" id="cd07993">
    <property type="entry name" value="LPLAT_DHAPAT-like"/>
    <property type="match status" value="1"/>
</dbReference>
<dbReference type="PIRSF" id="PIRSF000437">
    <property type="entry name" value="GPAT_DHAPAT"/>
    <property type="match status" value="1"/>
</dbReference>
<dbReference type="Proteomes" id="UP001269375">
    <property type="component" value="Unassembled WGS sequence"/>
</dbReference>
<evidence type="ECO:0000259" key="14">
    <source>
        <dbReference type="SMART" id="SM00563"/>
    </source>
</evidence>
<keyword evidence="11" id="KW-1208">Phospholipid metabolism</keyword>
<evidence type="ECO:0000256" key="6">
    <source>
        <dbReference type="ARBA" id="ARBA00013432"/>
    </source>
</evidence>
<protein>
    <recommendedName>
        <fullName evidence="6">Glycerol-3-phosphate acyltransferase</fullName>
        <ecNumber evidence="5">2.3.1.15</ecNumber>
    </recommendedName>
</protein>
<dbReference type="PANTHER" id="PTHR12563:SF17">
    <property type="entry name" value="DIHYDROXYACETONE PHOSPHATE ACYLTRANSFERASE"/>
    <property type="match status" value="1"/>
</dbReference>
<evidence type="ECO:0000256" key="12">
    <source>
        <dbReference type="ARBA" id="ARBA00023315"/>
    </source>
</evidence>
<dbReference type="RefSeq" id="WP_251591246.1">
    <property type="nucleotide sequence ID" value="NZ_JAMLJI010000001.1"/>
</dbReference>
<comment type="catalytic activity">
    <reaction evidence="13">
        <text>sn-glycerol 3-phosphate + an acyl-CoA = a 1-acyl-sn-glycero-3-phosphate + CoA</text>
        <dbReference type="Rhea" id="RHEA:15325"/>
        <dbReference type="ChEBI" id="CHEBI:57287"/>
        <dbReference type="ChEBI" id="CHEBI:57597"/>
        <dbReference type="ChEBI" id="CHEBI:57970"/>
        <dbReference type="ChEBI" id="CHEBI:58342"/>
        <dbReference type="EC" id="2.3.1.15"/>
    </reaction>
</comment>
<keyword evidence="7" id="KW-1003">Cell membrane</keyword>
<dbReference type="SMART" id="SM00563">
    <property type="entry name" value="PlsC"/>
    <property type="match status" value="1"/>
</dbReference>
<comment type="pathway">
    <text evidence="2">Phospholipid metabolism; CDP-diacylglycerol biosynthesis; CDP-diacylglycerol from sn-glycerol 3-phosphate: step 1/3.</text>
</comment>
<gene>
    <name evidence="15" type="primary">plsB</name>
    <name evidence="15" type="ORF">QC825_04990</name>
</gene>
<evidence type="ECO:0000256" key="8">
    <source>
        <dbReference type="ARBA" id="ARBA00022679"/>
    </source>
</evidence>
<dbReference type="NCBIfam" id="TIGR03703">
    <property type="entry name" value="plsB"/>
    <property type="match status" value="1"/>
</dbReference>
<keyword evidence="10" id="KW-0594">Phospholipid biosynthesis</keyword>